<dbReference type="EMBL" id="WHPF01000002">
    <property type="protein sequence ID" value="NNV54551.1"/>
    <property type="molecule type" value="Genomic_DNA"/>
</dbReference>
<dbReference type="Proteomes" id="UP000598971">
    <property type="component" value="Unassembled WGS sequence"/>
</dbReference>
<evidence type="ECO:0000313" key="2">
    <source>
        <dbReference type="Proteomes" id="UP000598971"/>
    </source>
</evidence>
<keyword evidence="2" id="KW-1185">Reference proteome</keyword>
<protein>
    <submittedName>
        <fullName evidence="1">Uncharacterized protein</fullName>
    </submittedName>
</protein>
<name>A0A8J8FAU9_9BACT</name>
<reference evidence="1" key="1">
    <citation type="submission" date="2019-10" db="EMBL/GenBank/DDBJ databases">
        <title>Draft genome sequence of Panacibacter sp. KCS-6.</title>
        <authorList>
            <person name="Yim K.J."/>
        </authorList>
    </citation>
    <scope>NUCLEOTIDE SEQUENCE</scope>
    <source>
        <strain evidence="1">KCS-6</strain>
    </source>
</reference>
<gene>
    <name evidence="1" type="ORF">GD597_03695</name>
</gene>
<dbReference type="AlphaFoldDB" id="A0A8J8FAU9"/>
<sequence>MRKFNVTSPAWQGNAEIVFNSYGLLIKIDTSQTNMGADITKSLKLRVPVNVDDISIAFTGTQATVVETDFEATFEMFWHDYPNKRNRHLAEAYWPKMSKTEQVQACMTIGFYRKYLERNSWCNPKIADNWLKKKEFLNDWNKM</sequence>
<comment type="caution">
    <text evidence="1">The sequence shown here is derived from an EMBL/GenBank/DDBJ whole genome shotgun (WGS) entry which is preliminary data.</text>
</comment>
<proteinExistence type="predicted"/>
<accession>A0A8J8FAU9</accession>
<evidence type="ECO:0000313" key="1">
    <source>
        <dbReference type="EMBL" id="NNV54551.1"/>
    </source>
</evidence>
<dbReference type="RefSeq" id="WP_171606468.1">
    <property type="nucleotide sequence ID" value="NZ_WHPF01000002.1"/>
</dbReference>
<organism evidence="1 2">
    <name type="scientific">Limnovirga soli</name>
    <dbReference type="NCBI Taxonomy" id="2656915"/>
    <lineage>
        <taxon>Bacteria</taxon>
        <taxon>Pseudomonadati</taxon>
        <taxon>Bacteroidota</taxon>
        <taxon>Chitinophagia</taxon>
        <taxon>Chitinophagales</taxon>
        <taxon>Chitinophagaceae</taxon>
        <taxon>Limnovirga</taxon>
    </lineage>
</organism>